<dbReference type="Gene3D" id="3.30.450.40">
    <property type="match status" value="1"/>
</dbReference>
<dbReference type="InterPro" id="IPR005471">
    <property type="entry name" value="Tscrpt_reg_IclR_N"/>
</dbReference>
<gene>
    <name evidence="6" type="ORF">GAO09_16730</name>
</gene>
<keyword evidence="7" id="KW-1185">Reference proteome</keyword>
<dbReference type="SUPFAM" id="SSF46785">
    <property type="entry name" value="Winged helix' DNA-binding domain"/>
    <property type="match status" value="1"/>
</dbReference>
<evidence type="ECO:0000313" key="6">
    <source>
        <dbReference type="EMBL" id="MQY47683.1"/>
    </source>
</evidence>
<sequence length="245" mass="26698">MALVELIAEAPRSLRFTDILKTSGQPRGTLHRQLKHLVEEGLIETDGDGGYVPGLRLLRLASRSWSRNEFRQLAAAHLQVLHEATGETVHLALLRGAEVIYLDKVEARQAVRMHSLIGNASPAYCTGVGKAALSALEDAEIRARLEGIRFERFTDSTHENVASLLADIHDIRKRGFAYDLEEHQPGIRCVATSIHVAEQNILAGVSVTAPAYRIGDGVLDSWSGPLLVAADAIARDVHIGLGPRQ</sequence>
<dbReference type="Pfam" id="PF09339">
    <property type="entry name" value="HTH_IclR"/>
    <property type="match status" value="1"/>
</dbReference>
<feature type="domain" description="IclR-ED" evidence="5">
    <location>
        <begin position="56"/>
        <end position="243"/>
    </location>
</feature>
<comment type="caution">
    <text evidence="6">The sequence shown here is derived from an EMBL/GenBank/DDBJ whole genome shotgun (WGS) entry which is preliminary data.</text>
</comment>
<dbReference type="PROSITE" id="PS51077">
    <property type="entry name" value="HTH_ICLR"/>
    <property type="match status" value="1"/>
</dbReference>
<dbReference type="SUPFAM" id="SSF55781">
    <property type="entry name" value="GAF domain-like"/>
    <property type="match status" value="1"/>
</dbReference>
<dbReference type="InterPro" id="IPR014757">
    <property type="entry name" value="Tscrpt_reg_IclR_C"/>
</dbReference>
<reference evidence="6 7" key="1">
    <citation type="submission" date="2019-11" db="EMBL/GenBank/DDBJ databases">
        <title>Genome analysis of Rhizobacterium cereale a novel genus and species isolated from maize roots in North Spain.</title>
        <authorList>
            <person name="Menendez E."/>
            <person name="Flores-Felix J.D."/>
            <person name="Ramirez-Bahena M.-H."/>
            <person name="Igual J.M."/>
            <person name="Garcia-Fraile P."/>
            <person name="Peix A."/>
            <person name="Velazquez E."/>
        </authorList>
    </citation>
    <scope>NUCLEOTIDE SEQUENCE [LARGE SCALE GENOMIC DNA]</scope>
    <source>
        <strain evidence="6 7">RZME27</strain>
    </source>
</reference>
<accession>A0A6A8A8U0</accession>
<dbReference type="InterPro" id="IPR050707">
    <property type="entry name" value="HTH_MetabolicPath_Reg"/>
</dbReference>
<dbReference type="SMART" id="SM00346">
    <property type="entry name" value="HTH_ICLR"/>
    <property type="match status" value="1"/>
</dbReference>
<evidence type="ECO:0000259" key="5">
    <source>
        <dbReference type="PROSITE" id="PS51078"/>
    </source>
</evidence>
<dbReference type="GO" id="GO:0003700">
    <property type="term" value="F:DNA-binding transcription factor activity"/>
    <property type="evidence" value="ECO:0007669"/>
    <property type="project" value="TreeGrafter"/>
</dbReference>
<evidence type="ECO:0000256" key="1">
    <source>
        <dbReference type="ARBA" id="ARBA00023015"/>
    </source>
</evidence>
<evidence type="ECO:0000256" key="2">
    <source>
        <dbReference type="ARBA" id="ARBA00023125"/>
    </source>
</evidence>
<evidence type="ECO:0000256" key="3">
    <source>
        <dbReference type="ARBA" id="ARBA00023163"/>
    </source>
</evidence>
<evidence type="ECO:0000313" key="7">
    <source>
        <dbReference type="Proteomes" id="UP000435138"/>
    </source>
</evidence>
<dbReference type="InterPro" id="IPR036390">
    <property type="entry name" value="WH_DNA-bd_sf"/>
</dbReference>
<dbReference type="PROSITE" id="PS51078">
    <property type="entry name" value="ICLR_ED"/>
    <property type="match status" value="1"/>
</dbReference>
<proteinExistence type="predicted"/>
<dbReference type="Pfam" id="PF01614">
    <property type="entry name" value="IclR_C"/>
    <property type="match status" value="1"/>
</dbReference>
<keyword evidence="1" id="KW-0805">Transcription regulation</keyword>
<evidence type="ECO:0000259" key="4">
    <source>
        <dbReference type="PROSITE" id="PS51077"/>
    </source>
</evidence>
<protein>
    <submittedName>
        <fullName evidence="6">Helix-turn-helix domain-containing protein</fullName>
    </submittedName>
</protein>
<dbReference type="PANTHER" id="PTHR30136:SF24">
    <property type="entry name" value="HTH-TYPE TRANSCRIPTIONAL REPRESSOR ALLR"/>
    <property type="match status" value="1"/>
</dbReference>
<dbReference type="GO" id="GO:0045892">
    <property type="term" value="P:negative regulation of DNA-templated transcription"/>
    <property type="evidence" value="ECO:0007669"/>
    <property type="project" value="TreeGrafter"/>
</dbReference>
<dbReference type="PANTHER" id="PTHR30136">
    <property type="entry name" value="HELIX-TURN-HELIX TRANSCRIPTIONAL REGULATOR, ICLR FAMILY"/>
    <property type="match status" value="1"/>
</dbReference>
<dbReference type="Gene3D" id="1.10.10.10">
    <property type="entry name" value="Winged helix-like DNA-binding domain superfamily/Winged helix DNA-binding domain"/>
    <property type="match status" value="1"/>
</dbReference>
<dbReference type="InterPro" id="IPR029016">
    <property type="entry name" value="GAF-like_dom_sf"/>
</dbReference>
<dbReference type="EMBL" id="WIXI01000045">
    <property type="protein sequence ID" value="MQY47683.1"/>
    <property type="molecule type" value="Genomic_DNA"/>
</dbReference>
<feature type="domain" description="HTH iclR-type" evidence="4">
    <location>
        <begin position="1"/>
        <end position="55"/>
    </location>
</feature>
<organism evidence="6 7">
    <name type="scientific">Endobacterium cereale</name>
    <dbReference type="NCBI Taxonomy" id="2663029"/>
    <lineage>
        <taxon>Bacteria</taxon>
        <taxon>Pseudomonadati</taxon>
        <taxon>Pseudomonadota</taxon>
        <taxon>Alphaproteobacteria</taxon>
        <taxon>Hyphomicrobiales</taxon>
        <taxon>Rhizobiaceae</taxon>
        <taxon>Endobacterium</taxon>
    </lineage>
</organism>
<keyword evidence="2" id="KW-0238">DNA-binding</keyword>
<dbReference type="GO" id="GO:0003677">
    <property type="term" value="F:DNA binding"/>
    <property type="evidence" value="ECO:0007669"/>
    <property type="project" value="UniProtKB-KW"/>
</dbReference>
<keyword evidence="3" id="KW-0804">Transcription</keyword>
<name>A0A6A8A8U0_9HYPH</name>
<dbReference type="InterPro" id="IPR036388">
    <property type="entry name" value="WH-like_DNA-bd_sf"/>
</dbReference>
<dbReference type="AlphaFoldDB" id="A0A6A8A8U0"/>
<dbReference type="Proteomes" id="UP000435138">
    <property type="component" value="Unassembled WGS sequence"/>
</dbReference>